<proteinExistence type="predicted"/>
<organism evidence="1 2">
    <name type="scientific">Sulfitobacter pontiacus</name>
    <dbReference type="NCBI Taxonomy" id="60137"/>
    <lineage>
        <taxon>Bacteria</taxon>
        <taxon>Pseudomonadati</taxon>
        <taxon>Pseudomonadota</taxon>
        <taxon>Alphaproteobacteria</taxon>
        <taxon>Rhodobacterales</taxon>
        <taxon>Roseobacteraceae</taxon>
        <taxon>Sulfitobacter</taxon>
    </lineage>
</organism>
<keyword evidence="2" id="KW-1185">Reference proteome</keyword>
<sequence length="153" mass="16741">MSDINELLQHLSDEDRANHLKALAAVKSAFAEYTKVEVDNPALIENLPAVREHVLSGGAIELDLEAAIASLKAEPSISASLIAAELEEAQHATIRRETEGMSRQARMTYARERGLDRPRSDVSSSMTLSEHLAVLKGLGPQQRMAYARRHGIS</sequence>
<dbReference type="Proteomes" id="UP000830781">
    <property type="component" value="Chromosome"/>
</dbReference>
<reference evidence="2" key="1">
    <citation type="journal article" date="2022" name="Microorganisms">
        <title>Beyond the ABCs#Discovery of Three New Plasmid Types in Rhodobacterales (RepQ, RepY, RepW).</title>
        <authorList>
            <person name="Freese H.M."/>
            <person name="Ringel V."/>
            <person name="Overmann J."/>
            <person name="Petersen J."/>
        </authorList>
    </citation>
    <scope>NUCLEOTIDE SEQUENCE [LARGE SCALE GENOMIC DNA]</scope>
    <source>
        <strain evidence="2">DSM 110277</strain>
    </source>
</reference>
<name>A0AAX3AAX4_9RHOB</name>
<dbReference type="EMBL" id="CP084959">
    <property type="protein sequence ID" value="UOA23227.1"/>
    <property type="molecule type" value="Genomic_DNA"/>
</dbReference>
<dbReference type="AlphaFoldDB" id="A0AAX3AAX4"/>
<evidence type="ECO:0000313" key="2">
    <source>
        <dbReference type="Proteomes" id="UP000830781"/>
    </source>
</evidence>
<dbReference type="RefSeq" id="WP_243250036.1">
    <property type="nucleotide sequence ID" value="NZ_CP084959.1"/>
</dbReference>
<protein>
    <submittedName>
        <fullName evidence="1">Uncharacterized protein</fullName>
    </submittedName>
</protein>
<accession>A0AAX3AAX4</accession>
<evidence type="ECO:0000313" key="1">
    <source>
        <dbReference type="EMBL" id="UOA23227.1"/>
    </source>
</evidence>
<gene>
    <name evidence="1" type="ORF">DSM110277_01641</name>
</gene>